<keyword evidence="8" id="KW-0812">Transmembrane</keyword>
<evidence type="ECO:0000256" key="2">
    <source>
        <dbReference type="ARBA" id="ARBA00009085"/>
    </source>
</evidence>
<protein>
    <recommendedName>
        <fullName evidence="3">ubiquitinyl hydrolase 1</fullName>
        <ecNumber evidence="3">3.4.19.12</ecNumber>
    </recommendedName>
</protein>
<dbReference type="GO" id="GO:0005829">
    <property type="term" value="C:cytosol"/>
    <property type="evidence" value="ECO:0007669"/>
    <property type="project" value="TreeGrafter"/>
</dbReference>
<name>A0A1I7WX00_HETBA</name>
<evidence type="ECO:0000259" key="9">
    <source>
        <dbReference type="PROSITE" id="PS50235"/>
    </source>
</evidence>
<dbReference type="GO" id="GO:0004843">
    <property type="term" value="F:cysteine-type deubiquitinase activity"/>
    <property type="evidence" value="ECO:0007669"/>
    <property type="project" value="UniProtKB-EC"/>
</dbReference>
<keyword evidence="5" id="KW-0833">Ubl conjugation pathway</keyword>
<dbReference type="InterPro" id="IPR038765">
    <property type="entry name" value="Papain-like_cys_pep_sf"/>
</dbReference>
<feature type="domain" description="USP" evidence="9">
    <location>
        <begin position="13"/>
        <end position="320"/>
    </location>
</feature>
<dbReference type="InterPro" id="IPR028889">
    <property type="entry name" value="USP"/>
</dbReference>
<reference evidence="11" key="1">
    <citation type="submission" date="2016-11" db="UniProtKB">
        <authorList>
            <consortium name="WormBaseParasite"/>
        </authorList>
    </citation>
    <scope>IDENTIFICATION</scope>
</reference>
<evidence type="ECO:0000256" key="4">
    <source>
        <dbReference type="ARBA" id="ARBA00022670"/>
    </source>
</evidence>
<dbReference type="AlphaFoldDB" id="A0A1I7WX00"/>
<proteinExistence type="inferred from homology"/>
<dbReference type="EC" id="3.4.19.12" evidence="3"/>
<keyword evidence="6" id="KW-0378">Hydrolase</keyword>
<dbReference type="PROSITE" id="PS00972">
    <property type="entry name" value="USP_1"/>
    <property type="match status" value="1"/>
</dbReference>
<evidence type="ECO:0000313" key="11">
    <source>
        <dbReference type="WBParaSite" id="Hba_09730"/>
    </source>
</evidence>
<dbReference type="InterPro" id="IPR001394">
    <property type="entry name" value="Peptidase_C19_UCH"/>
</dbReference>
<dbReference type="GO" id="GO:0006508">
    <property type="term" value="P:proteolysis"/>
    <property type="evidence" value="ECO:0007669"/>
    <property type="project" value="UniProtKB-KW"/>
</dbReference>
<comment type="similarity">
    <text evidence="2">Belongs to the peptidase C19 family.</text>
</comment>
<dbReference type="GO" id="GO:0031647">
    <property type="term" value="P:regulation of protein stability"/>
    <property type="evidence" value="ECO:0007669"/>
    <property type="project" value="TreeGrafter"/>
</dbReference>
<evidence type="ECO:0000256" key="1">
    <source>
        <dbReference type="ARBA" id="ARBA00000707"/>
    </source>
</evidence>
<dbReference type="WBParaSite" id="Hba_09730">
    <property type="protein sequence ID" value="Hba_09730"/>
    <property type="gene ID" value="Hba_09730"/>
</dbReference>
<keyword evidence="4" id="KW-0645">Protease</keyword>
<dbReference type="InterPro" id="IPR018200">
    <property type="entry name" value="USP_CS"/>
</dbReference>
<evidence type="ECO:0000256" key="7">
    <source>
        <dbReference type="ARBA" id="ARBA00022807"/>
    </source>
</evidence>
<dbReference type="Proteomes" id="UP000095283">
    <property type="component" value="Unplaced"/>
</dbReference>
<evidence type="ECO:0000256" key="5">
    <source>
        <dbReference type="ARBA" id="ARBA00022786"/>
    </source>
</evidence>
<dbReference type="PANTHER" id="PTHR24006">
    <property type="entry name" value="UBIQUITIN CARBOXYL-TERMINAL HYDROLASE"/>
    <property type="match status" value="1"/>
</dbReference>
<sequence length="691" mass="80635">MSRLMLLMVSRYIGLKNQGATCYMNSILQTLFFTTKLRKVTYFNFSEVLFCEIRESLQVLFHSDRPVGTKKLTKSFGWDSLETFMQHDVQELCRVLLDNLESKMKHSAVRNIINNNVTILLEFSFIVIGSLFQNCILLHCSLIFKRFYIIWCKFDDDVVSRATVRDAVVANYGGDDSESAGRTFTNAYMLVYVKQNCISDVLCSYLDEEIPRHLVVRFEGERAEENKKKKEKQEAHLYTEIVVSYHVYCIFVIFLYLHLYIYIYSLEHIIFLKMLTEEHLRGHHGFDLIDTKLLEEDIRRERIEKGMTVSQLYEYVADKLFNTEQLRVPVESFRVWKFEETSFKEEGSHVATLNRLRPTALVCAFNLPLGEDGHEKTLDAVLDNDRNLLFIEGPVGGQLPKYNESSMLLFKPLFFINFFLYISFRYFVYRVIYTKMPINVADMERKRQMKVQLMDEKMNISEVTIFPERTGTVANIIEEAKREFKFSEYGTGKLRLVYVGQSGHTLRVYQVFKDDVSVMEVFQKTMTPSMYMGRVEEIPDDQLVVRSNEYLVPIAHFDKEPGRMFGVPFFLKVIFRNFTNTENKFQLAIILKVANDEPLQSVRERIQAKLEVSDKEFEKYKFALISSTRIVRYLDMESNGRVNLAELGHTHVSFDLFAALATSPYLGLDHMNKSRGSRGSHTTEKAIVIHN</sequence>
<keyword evidence="8" id="KW-1133">Transmembrane helix</keyword>
<dbReference type="GO" id="GO:0016579">
    <property type="term" value="P:protein deubiquitination"/>
    <property type="evidence" value="ECO:0007669"/>
    <property type="project" value="InterPro"/>
</dbReference>
<evidence type="ECO:0000256" key="3">
    <source>
        <dbReference type="ARBA" id="ARBA00012759"/>
    </source>
</evidence>
<keyword evidence="7" id="KW-0788">Thiol protease</keyword>
<comment type="catalytic activity">
    <reaction evidence="1">
        <text>Thiol-dependent hydrolysis of ester, thioester, amide, peptide and isopeptide bonds formed by the C-terminal Gly of ubiquitin (a 76-residue protein attached to proteins as an intracellular targeting signal).</text>
        <dbReference type="EC" id="3.4.19.12"/>
    </reaction>
</comment>
<dbReference type="Pfam" id="PF14533">
    <property type="entry name" value="USP7_C2"/>
    <property type="match status" value="2"/>
</dbReference>
<dbReference type="SUPFAM" id="SSF54001">
    <property type="entry name" value="Cysteine proteinases"/>
    <property type="match status" value="1"/>
</dbReference>
<evidence type="ECO:0000256" key="6">
    <source>
        <dbReference type="ARBA" id="ARBA00022801"/>
    </source>
</evidence>
<dbReference type="InterPro" id="IPR050164">
    <property type="entry name" value="Peptidase_C19"/>
</dbReference>
<organism evidence="10 11">
    <name type="scientific">Heterorhabditis bacteriophora</name>
    <name type="common">Entomopathogenic nematode worm</name>
    <dbReference type="NCBI Taxonomy" id="37862"/>
    <lineage>
        <taxon>Eukaryota</taxon>
        <taxon>Metazoa</taxon>
        <taxon>Ecdysozoa</taxon>
        <taxon>Nematoda</taxon>
        <taxon>Chromadorea</taxon>
        <taxon>Rhabditida</taxon>
        <taxon>Rhabditina</taxon>
        <taxon>Rhabditomorpha</taxon>
        <taxon>Strongyloidea</taxon>
        <taxon>Heterorhabditidae</taxon>
        <taxon>Heterorhabditis</taxon>
    </lineage>
</organism>
<dbReference type="GO" id="GO:0005634">
    <property type="term" value="C:nucleus"/>
    <property type="evidence" value="ECO:0007669"/>
    <property type="project" value="TreeGrafter"/>
</dbReference>
<dbReference type="PROSITE" id="PS50235">
    <property type="entry name" value="USP_3"/>
    <property type="match status" value="1"/>
</dbReference>
<dbReference type="PANTHER" id="PTHR24006:SF644">
    <property type="entry name" value="UBIQUITIN CARBOXYL-TERMINAL HYDROLASE 7"/>
    <property type="match status" value="1"/>
</dbReference>
<dbReference type="Gene3D" id="3.90.70.10">
    <property type="entry name" value="Cysteine proteinases"/>
    <property type="match status" value="1"/>
</dbReference>
<keyword evidence="8" id="KW-0472">Membrane</keyword>
<dbReference type="Pfam" id="PF00443">
    <property type="entry name" value="UCH"/>
    <property type="match status" value="1"/>
</dbReference>
<feature type="transmembrane region" description="Helical" evidence="8">
    <location>
        <begin position="245"/>
        <end position="264"/>
    </location>
</feature>
<accession>A0A1I7WX00</accession>
<evidence type="ECO:0000313" key="10">
    <source>
        <dbReference type="Proteomes" id="UP000095283"/>
    </source>
</evidence>
<evidence type="ECO:0000256" key="8">
    <source>
        <dbReference type="SAM" id="Phobius"/>
    </source>
</evidence>
<feature type="transmembrane region" description="Helical" evidence="8">
    <location>
        <begin position="408"/>
        <end position="428"/>
    </location>
</feature>
<keyword evidence="10" id="KW-1185">Reference proteome</keyword>
<dbReference type="InterPro" id="IPR029346">
    <property type="entry name" value="USP_C"/>
</dbReference>